<dbReference type="GO" id="GO:0009036">
    <property type="term" value="F:type II site-specific deoxyribonuclease activity"/>
    <property type="evidence" value="ECO:0007669"/>
    <property type="project" value="InterPro"/>
</dbReference>
<dbReference type="EMBL" id="DVIU01000231">
    <property type="protein sequence ID" value="HIS37257.1"/>
    <property type="molecule type" value="Genomic_DNA"/>
</dbReference>
<dbReference type="Pfam" id="PF16902">
    <property type="entry name" value="FokI_D3"/>
    <property type="match status" value="1"/>
</dbReference>
<protein>
    <recommendedName>
        <fullName evidence="7">Restriction endonuclease</fullName>
    </recommendedName>
</protein>
<dbReference type="InterPro" id="IPR044945">
    <property type="entry name" value="FokI_dom_1_2"/>
</dbReference>
<dbReference type="Gene3D" id="1.10.10.10">
    <property type="entry name" value="Winged helix-like DNA-binding domain superfamily/Winged helix DNA-binding domain"/>
    <property type="match status" value="1"/>
</dbReference>
<gene>
    <name evidence="5" type="ORF">IAC10_11630</name>
</gene>
<feature type="domain" description="FokI D3" evidence="4">
    <location>
        <begin position="296"/>
        <end position="364"/>
    </location>
</feature>
<dbReference type="GO" id="GO:0003677">
    <property type="term" value="F:DNA binding"/>
    <property type="evidence" value="ECO:0007669"/>
    <property type="project" value="InterPro"/>
</dbReference>
<dbReference type="GO" id="GO:0009307">
    <property type="term" value="P:DNA restriction-modification system"/>
    <property type="evidence" value="ECO:0007669"/>
    <property type="project" value="InterPro"/>
</dbReference>
<dbReference type="SUPFAM" id="SSF52980">
    <property type="entry name" value="Restriction endonuclease-like"/>
    <property type="match status" value="1"/>
</dbReference>
<evidence type="ECO:0000313" key="6">
    <source>
        <dbReference type="Proteomes" id="UP000823928"/>
    </source>
</evidence>
<proteinExistence type="predicted"/>
<feature type="domain" description="FokI recognition" evidence="2">
    <location>
        <begin position="12"/>
        <end position="145"/>
    </location>
</feature>
<evidence type="ECO:0000259" key="3">
    <source>
        <dbReference type="Pfam" id="PF09254"/>
    </source>
</evidence>
<dbReference type="CDD" id="cd00941">
    <property type="entry name" value="FokI_N"/>
    <property type="match status" value="1"/>
</dbReference>
<evidence type="ECO:0008006" key="7">
    <source>
        <dbReference type="Google" id="ProtNLM"/>
    </source>
</evidence>
<dbReference type="CDD" id="cd22327">
    <property type="entry name" value="FokI_nuclease-like"/>
    <property type="match status" value="1"/>
</dbReference>
<dbReference type="InterPro" id="IPR036390">
    <property type="entry name" value="WH_DNA-bd_sf"/>
</dbReference>
<dbReference type="InterPro" id="IPR011335">
    <property type="entry name" value="Restrct_endonuc-II-like"/>
</dbReference>
<name>A0A9D1F1H9_9BACT</name>
<dbReference type="Proteomes" id="UP000823928">
    <property type="component" value="Unassembled WGS sequence"/>
</dbReference>
<reference evidence="5" key="1">
    <citation type="submission" date="2020-10" db="EMBL/GenBank/DDBJ databases">
        <authorList>
            <person name="Gilroy R."/>
        </authorList>
    </citation>
    <scope>NUCLEOTIDE SEQUENCE</scope>
    <source>
        <strain evidence="5">6276</strain>
    </source>
</reference>
<dbReference type="Gene3D" id="3.40.91.30">
    <property type="match status" value="1"/>
</dbReference>
<dbReference type="Gene3D" id="3.90.241.10">
    <property type="entry name" value="Foki Restriction Endonuclease, Chain A, domain 1"/>
    <property type="match status" value="1"/>
</dbReference>
<organism evidence="5 6">
    <name type="scientific">Candidatus Scatousia excrementigallinarum</name>
    <dbReference type="NCBI Taxonomy" id="2840935"/>
    <lineage>
        <taxon>Bacteria</taxon>
        <taxon>Candidatus Scatousia</taxon>
    </lineage>
</organism>
<comment type="caution">
    <text evidence="5">The sequence shown here is derived from an EMBL/GenBank/DDBJ whole genome shotgun (WGS) entry which is preliminary data.</text>
</comment>
<dbReference type="InterPro" id="IPR031655">
    <property type="entry name" value="FokI_D3"/>
</dbReference>
<evidence type="ECO:0000313" key="5">
    <source>
        <dbReference type="EMBL" id="HIS37257.1"/>
    </source>
</evidence>
<feature type="domain" description="FokI recognition" evidence="1">
    <location>
        <begin position="152"/>
        <end position="249"/>
    </location>
</feature>
<dbReference type="InterPro" id="IPR015334">
    <property type="entry name" value="FokI_cleavage_dom"/>
</dbReference>
<reference evidence="5" key="2">
    <citation type="journal article" date="2021" name="PeerJ">
        <title>Extensive microbial diversity within the chicken gut microbiome revealed by metagenomics and culture.</title>
        <authorList>
            <person name="Gilroy R."/>
            <person name="Ravi A."/>
            <person name="Getino M."/>
            <person name="Pursley I."/>
            <person name="Horton D.L."/>
            <person name="Alikhan N.F."/>
            <person name="Baker D."/>
            <person name="Gharbi K."/>
            <person name="Hall N."/>
            <person name="Watson M."/>
            <person name="Adriaenssens E.M."/>
            <person name="Foster-Nyarko E."/>
            <person name="Jarju S."/>
            <person name="Secka A."/>
            <person name="Antonio M."/>
            <person name="Oren A."/>
            <person name="Chaudhuri R.R."/>
            <person name="La Ragione R."/>
            <person name="Hildebrand F."/>
            <person name="Pallen M.J."/>
        </authorList>
    </citation>
    <scope>NUCLEOTIDE SEQUENCE</scope>
    <source>
        <strain evidence="5">6276</strain>
    </source>
</reference>
<dbReference type="SUPFAM" id="SSF46785">
    <property type="entry name" value="Winged helix' DNA-binding domain"/>
    <property type="match status" value="3"/>
</dbReference>
<dbReference type="Pfam" id="PF02980">
    <property type="entry name" value="FokI_dom_2"/>
    <property type="match status" value="1"/>
</dbReference>
<feature type="domain" description="FokI cleavage" evidence="3">
    <location>
        <begin position="395"/>
        <end position="567"/>
    </location>
</feature>
<dbReference type="Pfam" id="PF02981">
    <property type="entry name" value="FokI_D1"/>
    <property type="match status" value="1"/>
</dbReference>
<evidence type="ECO:0000259" key="1">
    <source>
        <dbReference type="Pfam" id="PF02980"/>
    </source>
</evidence>
<dbReference type="AlphaFoldDB" id="A0A9D1F1H9"/>
<accession>A0A9D1F1H9</accession>
<dbReference type="Pfam" id="PF09254">
    <property type="entry name" value="FokI_cleav_dom"/>
    <property type="match status" value="1"/>
</dbReference>
<dbReference type="InterPro" id="IPR004233">
    <property type="entry name" value="FokI_D2"/>
</dbReference>
<dbReference type="InterPro" id="IPR004234">
    <property type="entry name" value="FokI_D1"/>
</dbReference>
<evidence type="ECO:0000259" key="2">
    <source>
        <dbReference type="Pfam" id="PF02981"/>
    </source>
</evidence>
<sequence length="580" mass="65810">MSYVNGHTIVVRTFGWVQDPGKFENLKRVVGTFYYGSAIHNELINTIIPTLVEERDGRDRFIVELNKQPLNLKYEDLVGTSFYPRASARCNGIIQAVLPGQKRPFQGDWPANNFVRWAHALGFISYDYLTDTFAITSLGESYVESADGSAEEEEVLTKALLSYPPVMRMLNLLSDGSHMTKFELGKQLGFVGEDGFTTLPQNILLESLSRLTDSKQKNEMKTDWDGSADKYARMICSWLISLGWVVREAKEFNVNGSIESIGQAYKITSKGLEVRRRGLGTNIAERIIKNVYWELFAPKCTDKVYVRTRRSYILKIIEASQGIIRAERIKELLLQRYGLDVSVETIKDDVVGFINIGLNIEITDRGYKFKDSITDFIVPELTVQETKVSDVLLYKEQCREKLHNIPHEYLSLIDLAFDSNQNRLFEMQTIDLFVNECQFSGVHLGGGRKPDGIIYREQEQHGVIIDTKAYSKGYSLPISQADEMTRYIRDNQTRSDSINPTRWWDSFPESIDSFNFAFISSVFKGNIGATLQRIALDTGIKGAAINVMNVLVVAEKLKAGEMSHTDFYNLLDTNAELNVV</sequence>
<dbReference type="InterPro" id="IPR036388">
    <property type="entry name" value="WH-like_DNA-bd_sf"/>
</dbReference>
<evidence type="ECO:0000259" key="4">
    <source>
        <dbReference type="Pfam" id="PF16902"/>
    </source>
</evidence>